<dbReference type="Gene3D" id="1.10.287.1490">
    <property type="match status" value="1"/>
</dbReference>
<dbReference type="RefSeq" id="WP_241444515.1">
    <property type="nucleotide sequence ID" value="NZ_BSUJ01000001.1"/>
</dbReference>
<evidence type="ECO:0000259" key="2">
    <source>
        <dbReference type="Pfam" id="PF02591"/>
    </source>
</evidence>
<name>A0ABQ6HNF8_9MICO</name>
<sequence>MKADPSRQWRLLDLVDLDTRAAQLKHRRTVSPEAKALTELEARAGLLDNDLVRARTAAGDIQREVDRAENDVQLVRDRLSRNQSRLESGTGSAKDLQALQHENASLERRQSALEDVELEVMERAEAAAAEVTRLEAERSELGDQIGAATAERDRVFGEIDLEEQAIAGRRPDVVAGVGADLVALYDKIAAQVGGAGAAALKARRCEGCHMELNQVDLAAIRSATEDDVVRCEECRRILVRTAESGL</sequence>
<evidence type="ECO:0000259" key="3">
    <source>
        <dbReference type="Pfam" id="PF24481"/>
    </source>
</evidence>
<dbReference type="Proteomes" id="UP001157109">
    <property type="component" value="Unassembled WGS sequence"/>
</dbReference>
<accession>A0ABQ6HNF8</accession>
<dbReference type="InterPro" id="IPR056003">
    <property type="entry name" value="CT398_CC_hairpin"/>
</dbReference>
<dbReference type="Pfam" id="PF24481">
    <property type="entry name" value="CT398_CC"/>
    <property type="match status" value="1"/>
</dbReference>
<reference evidence="5" key="1">
    <citation type="journal article" date="2019" name="Int. J. Syst. Evol. Microbiol.">
        <title>The Global Catalogue of Microorganisms (GCM) 10K type strain sequencing project: providing services to taxonomists for standard genome sequencing and annotation.</title>
        <authorList>
            <consortium name="The Broad Institute Genomics Platform"/>
            <consortium name="The Broad Institute Genome Sequencing Center for Infectious Disease"/>
            <person name="Wu L."/>
            <person name="Ma J."/>
        </authorList>
    </citation>
    <scope>NUCLEOTIDE SEQUENCE [LARGE SCALE GENOMIC DNA]</scope>
    <source>
        <strain evidence="5">NBRC 105830</strain>
    </source>
</reference>
<protein>
    <recommendedName>
        <fullName evidence="6">C4-type zinc ribbon domain-containing protein</fullName>
    </recommendedName>
</protein>
<gene>
    <name evidence="4" type="ORF">GCM10025862_20100</name>
</gene>
<dbReference type="InterPro" id="IPR003743">
    <property type="entry name" value="Zf-RING_7"/>
</dbReference>
<feature type="domain" description="C4-type zinc ribbon" evidence="2">
    <location>
        <begin position="204"/>
        <end position="238"/>
    </location>
</feature>
<dbReference type="Pfam" id="PF02591">
    <property type="entry name" value="Zn_ribbon_9"/>
    <property type="match status" value="1"/>
</dbReference>
<organism evidence="4 5">
    <name type="scientific">Arsenicicoccus piscis</name>
    <dbReference type="NCBI Taxonomy" id="673954"/>
    <lineage>
        <taxon>Bacteria</taxon>
        <taxon>Bacillati</taxon>
        <taxon>Actinomycetota</taxon>
        <taxon>Actinomycetes</taxon>
        <taxon>Micrococcales</taxon>
        <taxon>Intrasporangiaceae</taxon>
        <taxon>Arsenicicoccus</taxon>
    </lineage>
</organism>
<feature type="domain" description="CT398-like coiled coil hairpin" evidence="3">
    <location>
        <begin position="14"/>
        <end position="192"/>
    </location>
</feature>
<evidence type="ECO:0000313" key="4">
    <source>
        <dbReference type="EMBL" id="GMA19989.1"/>
    </source>
</evidence>
<dbReference type="PANTHER" id="PTHR39082:SF1">
    <property type="entry name" value="SCAVENGER RECEPTOR CLASS A MEMBER 3"/>
    <property type="match status" value="1"/>
</dbReference>
<dbReference type="InterPro" id="IPR052376">
    <property type="entry name" value="Oxidative_Scav/Glycosyltrans"/>
</dbReference>
<feature type="coiled-coil region" evidence="1">
    <location>
        <begin position="51"/>
        <end position="151"/>
    </location>
</feature>
<evidence type="ECO:0008006" key="6">
    <source>
        <dbReference type="Google" id="ProtNLM"/>
    </source>
</evidence>
<proteinExistence type="predicted"/>
<keyword evidence="5" id="KW-1185">Reference proteome</keyword>
<dbReference type="EMBL" id="BSUJ01000001">
    <property type="protein sequence ID" value="GMA19989.1"/>
    <property type="molecule type" value="Genomic_DNA"/>
</dbReference>
<evidence type="ECO:0000256" key="1">
    <source>
        <dbReference type="SAM" id="Coils"/>
    </source>
</evidence>
<keyword evidence="1" id="KW-0175">Coiled coil</keyword>
<dbReference type="PANTHER" id="PTHR39082">
    <property type="entry name" value="PHOSPHOLIPASE C-BETA-2-RELATED"/>
    <property type="match status" value="1"/>
</dbReference>
<evidence type="ECO:0000313" key="5">
    <source>
        <dbReference type="Proteomes" id="UP001157109"/>
    </source>
</evidence>
<comment type="caution">
    <text evidence="4">The sequence shown here is derived from an EMBL/GenBank/DDBJ whole genome shotgun (WGS) entry which is preliminary data.</text>
</comment>